<dbReference type="InterPro" id="IPR025202">
    <property type="entry name" value="PLD-like_dom"/>
</dbReference>
<evidence type="ECO:0000313" key="3">
    <source>
        <dbReference type="Proteomes" id="UP001597260"/>
    </source>
</evidence>
<evidence type="ECO:0000313" key="2">
    <source>
        <dbReference type="EMBL" id="MFD1324594.1"/>
    </source>
</evidence>
<sequence length="260" mass="28264">MDSSEKLIDASAARRLGELLTGTEAKQIANRLADGDTLTVALKAIPAGRRAQLRSLTETSPTISLIAVLRAIEGARSAPSAVSALWTMPGHIAQHGPLTSSISHLVDRARQSVTCSTFNFQRSSALWTTLRRAALRPELAVRVYVDTAAADQSPSRSTPTTFEVARHLYPGTVLRTKEFDGVQVRNHAKFIAIDHRFLLVTSANFSWSAEHGNTEFGVLIDNRYLAEAVEREMLDAEDLLYERVPDARGASAPRVDGSTG</sequence>
<dbReference type="NCBIfam" id="NF038319">
    <property type="entry name" value="DISARM_DrmC_I"/>
    <property type="match status" value="1"/>
</dbReference>
<dbReference type="EMBL" id="JBHTMP010000052">
    <property type="protein sequence ID" value="MFD1324594.1"/>
    <property type="molecule type" value="Genomic_DNA"/>
</dbReference>
<evidence type="ECO:0000259" key="1">
    <source>
        <dbReference type="PROSITE" id="PS50035"/>
    </source>
</evidence>
<dbReference type="SMART" id="SM00155">
    <property type="entry name" value="PLDc"/>
    <property type="match status" value="1"/>
</dbReference>
<dbReference type="RefSeq" id="WP_377575476.1">
    <property type="nucleotide sequence ID" value="NZ_JBHTMP010000052.1"/>
</dbReference>
<dbReference type="PROSITE" id="PS50035">
    <property type="entry name" value="PLD"/>
    <property type="match status" value="1"/>
</dbReference>
<reference evidence="3" key="1">
    <citation type="journal article" date="2019" name="Int. J. Syst. Evol. Microbiol.">
        <title>The Global Catalogue of Microorganisms (GCM) 10K type strain sequencing project: providing services to taxonomists for standard genome sequencing and annotation.</title>
        <authorList>
            <consortium name="The Broad Institute Genomics Platform"/>
            <consortium name="The Broad Institute Genome Sequencing Center for Infectious Disease"/>
            <person name="Wu L."/>
            <person name="Ma J."/>
        </authorList>
    </citation>
    <scope>NUCLEOTIDE SEQUENCE [LARGE SCALE GENOMIC DNA]</scope>
    <source>
        <strain evidence="3">JCM 31037</strain>
    </source>
</reference>
<dbReference type="Pfam" id="PF13091">
    <property type="entry name" value="PLDc_2"/>
    <property type="match status" value="1"/>
</dbReference>
<proteinExistence type="predicted"/>
<dbReference type="InterPro" id="IPR047955">
    <property type="entry name" value="DrmC-like"/>
</dbReference>
<protein>
    <submittedName>
        <fullName evidence="2">DISARM system phospholipase D-like protein DrmC</fullName>
    </submittedName>
</protein>
<feature type="domain" description="PLD phosphodiesterase" evidence="1">
    <location>
        <begin position="182"/>
        <end position="209"/>
    </location>
</feature>
<comment type="caution">
    <text evidence="2">The sequence shown here is derived from an EMBL/GenBank/DDBJ whole genome shotgun (WGS) entry which is preliminary data.</text>
</comment>
<keyword evidence="3" id="KW-1185">Reference proteome</keyword>
<dbReference type="SUPFAM" id="SSF56024">
    <property type="entry name" value="Phospholipase D/nuclease"/>
    <property type="match status" value="1"/>
</dbReference>
<dbReference type="Proteomes" id="UP001597260">
    <property type="component" value="Unassembled WGS sequence"/>
</dbReference>
<gene>
    <name evidence="2" type="primary">drmC</name>
    <name evidence="2" type="ORF">ACFQ4H_26250</name>
</gene>
<dbReference type="Gene3D" id="3.30.870.10">
    <property type="entry name" value="Endonuclease Chain A"/>
    <property type="match status" value="1"/>
</dbReference>
<accession>A0ABW3YJB1</accession>
<dbReference type="InterPro" id="IPR001736">
    <property type="entry name" value="PLipase_D/transphosphatidylase"/>
</dbReference>
<name>A0ABW3YJB1_9ACTN</name>
<organism evidence="2 3">
    <name type="scientific">Micromonospora sonneratiae</name>
    <dbReference type="NCBI Taxonomy" id="1184706"/>
    <lineage>
        <taxon>Bacteria</taxon>
        <taxon>Bacillati</taxon>
        <taxon>Actinomycetota</taxon>
        <taxon>Actinomycetes</taxon>
        <taxon>Micromonosporales</taxon>
        <taxon>Micromonosporaceae</taxon>
        <taxon>Micromonospora</taxon>
    </lineage>
</organism>